<reference evidence="9" key="1">
    <citation type="submission" date="2016-05" db="EMBL/GenBank/DDBJ databases">
        <title>Comparative genomics of biotechnologically important yeasts.</title>
        <authorList>
            <consortium name="DOE Joint Genome Institute"/>
            <person name="Riley R."/>
            <person name="Haridas S."/>
            <person name="Wolfe K.H."/>
            <person name="Lopes M.R."/>
            <person name="Hittinger C.T."/>
            <person name="Goker M."/>
            <person name="Salamov A."/>
            <person name="Wisecaver J."/>
            <person name="Long T.M."/>
            <person name="Aerts A.L."/>
            <person name="Barry K."/>
            <person name="Choi C."/>
            <person name="Clum A."/>
            <person name="Coughlan A.Y."/>
            <person name="Deshpande S."/>
            <person name="Douglass A.P."/>
            <person name="Hanson S.J."/>
            <person name="Klenk H.-P."/>
            <person name="Labutti K."/>
            <person name="Lapidus A."/>
            <person name="Lindquist E."/>
            <person name="Lipzen A."/>
            <person name="Meier-Kolthoff J.P."/>
            <person name="Ohm R.A."/>
            <person name="Otillar R.P."/>
            <person name="Pangilinan J."/>
            <person name="Peng Y."/>
            <person name="Rokas A."/>
            <person name="Rosa C.A."/>
            <person name="Scheuner C."/>
            <person name="Sibirny A.A."/>
            <person name="Slot J.C."/>
            <person name="Stielow J.B."/>
            <person name="Sun H."/>
            <person name="Kurtzman C.P."/>
            <person name="Blackwell M."/>
            <person name="Grigoriev I.V."/>
            <person name="Jeffries T.W."/>
        </authorList>
    </citation>
    <scope>NUCLEOTIDE SEQUENCE [LARGE SCALE GENOMIC DNA]</scope>
    <source>
        <strain evidence="9">NRRL Y-17324</strain>
    </source>
</reference>
<evidence type="ECO:0000259" key="7">
    <source>
        <dbReference type="Pfam" id="PF02656"/>
    </source>
</evidence>
<keyword evidence="9" id="KW-1185">Reference proteome</keyword>
<accession>A0A1E4SKQ8</accession>
<comment type="subcellular location">
    <subcellularLocation>
        <location evidence="1">Cell membrane</location>
        <topology evidence="1">Multi-pass membrane protein</topology>
    </subcellularLocation>
</comment>
<dbReference type="Proteomes" id="UP000094285">
    <property type="component" value="Unassembled WGS sequence"/>
</dbReference>
<evidence type="ECO:0000256" key="6">
    <source>
        <dbReference type="SAM" id="Phobius"/>
    </source>
</evidence>
<feature type="domain" description="DUF202" evidence="7">
    <location>
        <begin position="36"/>
        <end position="116"/>
    </location>
</feature>
<dbReference type="GO" id="GO:0005886">
    <property type="term" value="C:plasma membrane"/>
    <property type="evidence" value="ECO:0007669"/>
    <property type="project" value="UniProtKB-SubCell"/>
</dbReference>
<dbReference type="InterPro" id="IPR052053">
    <property type="entry name" value="IM_YidH-like"/>
</dbReference>
<feature type="transmembrane region" description="Helical" evidence="6">
    <location>
        <begin position="88"/>
        <end position="114"/>
    </location>
</feature>
<dbReference type="Pfam" id="PF02656">
    <property type="entry name" value="DUF202"/>
    <property type="match status" value="1"/>
</dbReference>
<dbReference type="InterPro" id="IPR003807">
    <property type="entry name" value="DUF202"/>
</dbReference>
<dbReference type="EMBL" id="KV453911">
    <property type="protein sequence ID" value="ODV80091.1"/>
    <property type="molecule type" value="Genomic_DNA"/>
</dbReference>
<evidence type="ECO:0000256" key="1">
    <source>
        <dbReference type="ARBA" id="ARBA00004651"/>
    </source>
</evidence>
<proteinExistence type="predicted"/>
<protein>
    <recommendedName>
        <fullName evidence="7">DUF202 domain-containing protein</fullName>
    </recommendedName>
</protein>
<evidence type="ECO:0000256" key="2">
    <source>
        <dbReference type="ARBA" id="ARBA00022475"/>
    </source>
</evidence>
<dbReference type="AlphaFoldDB" id="A0A1E4SKQ8"/>
<keyword evidence="2" id="KW-1003">Cell membrane</keyword>
<evidence type="ECO:0000313" key="8">
    <source>
        <dbReference type="EMBL" id="ODV80091.1"/>
    </source>
</evidence>
<evidence type="ECO:0000313" key="9">
    <source>
        <dbReference type="Proteomes" id="UP000094285"/>
    </source>
</evidence>
<keyword evidence="3 6" id="KW-0812">Transmembrane</keyword>
<keyword evidence="5 6" id="KW-0472">Membrane</keyword>
<name>A0A1E4SKQ8_9ASCO</name>
<sequence length="161" mass="18075">MNTFEEQLKLYRKSLGHLLSGFPYSLVMEITASEPRDVLQLERTCLTFIRFACSLVFSALGMVLNFKLNTSGKPTKPHQPRKGFNRTAYTTAAAFVLVVLAFAVLILSGINYLITIQRYASHKIETYNYNNMSTVVCMTCVFVTLIAINVSLIVDGYILES</sequence>
<dbReference type="RefSeq" id="XP_020065213.1">
    <property type="nucleotide sequence ID" value="XM_020211596.1"/>
</dbReference>
<keyword evidence="4 6" id="KW-1133">Transmembrane helix</keyword>
<dbReference type="OrthoDB" id="199599at2759"/>
<organism evidence="8 9">
    <name type="scientific">Suhomyces tanzawaensis NRRL Y-17324</name>
    <dbReference type="NCBI Taxonomy" id="984487"/>
    <lineage>
        <taxon>Eukaryota</taxon>
        <taxon>Fungi</taxon>
        <taxon>Dikarya</taxon>
        <taxon>Ascomycota</taxon>
        <taxon>Saccharomycotina</taxon>
        <taxon>Pichiomycetes</taxon>
        <taxon>Debaryomycetaceae</taxon>
        <taxon>Suhomyces</taxon>
    </lineage>
</organism>
<evidence type="ECO:0000256" key="3">
    <source>
        <dbReference type="ARBA" id="ARBA00022692"/>
    </source>
</evidence>
<dbReference type="PANTHER" id="PTHR34187">
    <property type="entry name" value="FGR18P"/>
    <property type="match status" value="1"/>
</dbReference>
<evidence type="ECO:0000256" key="4">
    <source>
        <dbReference type="ARBA" id="ARBA00022989"/>
    </source>
</evidence>
<evidence type="ECO:0000256" key="5">
    <source>
        <dbReference type="ARBA" id="ARBA00023136"/>
    </source>
</evidence>
<dbReference type="GeneID" id="30985732"/>
<dbReference type="PANTHER" id="PTHR34187:SF2">
    <property type="entry name" value="DUF202 DOMAIN-CONTAINING PROTEIN"/>
    <property type="match status" value="1"/>
</dbReference>
<feature type="transmembrane region" description="Helical" evidence="6">
    <location>
        <begin position="48"/>
        <end position="68"/>
    </location>
</feature>
<feature type="transmembrane region" description="Helical" evidence="6">
    <location>
        <begin position="135"/>
        <end position="159"/>
    </location>
</feature>
<gene>
    <name evidence="8" type="ORF">CANTADRAFT_89676</name>
</gene>